<dbReference type="SUPFAM" id="SSF81296">
    <property type="entry name" value="E set domains"/>
    <property type="match status" value="1"/>
</dbReference>
<dbReference type="CDD" id="cd11338">
    <property type="entry name" value="AmyAc_CMD"/>
    <property type="match status" value="1"/>
</dbReference>
<dbReference type="GO" id="GO:0004553">
    <property type="term" value="F:hydrolase activity, hydrolyzing O-glycosyl compounds"/>
    <property type="evidence" value="ECO:0007669"/>
    <property type="project" value="InterPro"/>
</dbReference>
<evidence type="ECO:0000313" key="5">
    <source>
        <dbReference type="Proteomes" id="UP001142291"/>
    </source>
</evidence>
<gene>
    <name evidence="4" type="ORF">GCM10017591_15280</name>
</gene>
<evidence type="ECO:0000256" key="1">
    <source>
        <dbReference type="ARBA" id="ARBA00022801"/>
    </source>
</evidence>
<dbReference type="CDD" id="cd02857">
    <property type="entry name" value="E_set_CDase_PDE_N"/>
    <property type="match status" value="1"/>
</dbReference>
<sequence length="653" mass="71590">MMDAARRPHHDGSPLYVSHSAPALGDEVAVRLRVPEGYDAVGRVLVRSNPDHEPVWVEASRDGAADGWEWWTAHIVVTNPRHGYRFHLVLADGRVEILNQGGLTDVDALDGQDFALVAENPPPAWMDDTVLYQIFPDRFARSQAADARPAPHWAIPAAWDGPLDPVHPGRGRQFYGGDLDGAAEKLDHLSDLGVTALYHTPIFPAESNHRYDASRFDAVDPLVGGDDAYLRLIEASHARGIRIIGDLTTNHSGIAHDWFRAALGHPEAPESAFYYFHDEANETYETWLDADTLPKFDWSSAELRRRFIEGPDSVVAQWLRAPYGIDGWRIDVANMTGRLGRVDLNAEVRQTLRRTMIDVNPDTLLLAESTNDAASDLQGDAWHGGMTYPAFTRGVWAWLADPRRIPHYGFHGELSNDMWFFGLPTGMPRYSARQFVEQFQRFTSQIPWRVQRGTMSALDTHDTARFATYASPGAVPVALGLSMTLPGIPVVYAGDEFGLEGVDGEMSRTPMPWDRMAEPEIAARIALYRELIALRRTHPALSTGGLRWLHVDDAGVVFVRESAAESVLVVATRGGVDARVEAPLIVGAAAAKRLYGDAALDVDADGAVRVRAEGTSFAAFALPGVTAPPISAASPALEEIDPEAFVQLGAPSE</sequence>
<dbReference type="SUPFAM" id="SSF51445">
    <property type="entry name" value="(Trans)glycosidases"/>
    <property type="match status" value="1"/>
</dbReference>
<dbReference type="Pfam" id="PF00128">
    <property type="entry name" value="Alpha-amylase"/>
    <property type="match status" value="1"/>
</dbReference>
<dbReference type="InterPro" id="IPR013780">
    <property type="entry name" value="Glyco_hydro_b"/>
</dbReference>
<dbReference type="Gene3D" id="2.60.40.10">
    <property type="entry name" value="Immunoglobulins"/>
    <property type="match status" value="1"/>
</dbReference>
<dbReference type="InterPro" id="IPR006047">
    <property type="entry name" value="GH13_cat_dom"/>
</dbReference>
<evidence type="ECO:0000256" key="2">
    <source>
        <dbReference type="ARBA" id="ARBA00023295"/>
    </source>
</evidence>
<evidence type="ECO:0000259" key="3">
    <source>
        <dbReference type="SMART" id="SM00642"/>
    </source>
</evidence>
<comment type="caution">
    <text evidence="4">The sequence shown here is derived from an EMBL/GenBank/DDBJ whole genome shotgun (WGS) entry which is preliminary data.</text>
</comment>
<dbReference type="InterPro" id="IPR013783">
    <property type="entry name" value="Ig-like_fold"/>
</dbReference>
<dbReference type="PANTHER" id="PTHR10357:SF210">
    <property type="entry name" value="MALTODEXTRIN GLUCOSIDASE"/>
    <property type="match status" value="1"/>
</dbReference>
<dbReference type="RefSeq" id="WP_204964027.1">
    <property type="nucleotide sequence ID" value="NZ_BAAAUR010000001.1"/>
</dbReference>
<dbReference type="Gene3D" id="3.90.400.10">
    <property type="entry name" value="Oligo-1,6-glucosidase, Domain 2"/>
    <property type="match status" value="1"/>
</dbReference>
<dbReference type="PANTHER" id="PTHR10357">
    <property type="entry name" value="ALPHA-AMYLASE FAMILY MEMBER"/>
    <property type="match status" value="1"/>
</dbReference>
<evidence type="ECO:0000313" key="4">
    <source>
        <dbReference type="EMBL" id="GLJ95465.1"/>
    </source>
</evidence>
<keyword evidence="2" id="KW-0326">Glycosidase</keyword>
<dbReference type="SMART" id="SM00642">
    <property type="entry name" value="Aamy"/>
    <property type="match status" value="1"/>
</dbReference>
<dbReference type="GO" id="GO:0005975">
    <property type="term" value="P:carbohydrate metabolic process"/>
    <property type="evidence" value="ECO:0007669"/>
    <property type="project" value="InterPro"/>
</dbReference>
<dbReference type="AlphaFoldDB" id="A0A9W6HLH5"/>
<keyword evidence="1" id="KW-0378">Hydrolase</keyword>
<feature type="domain" description="Glycosyl hydrolase family 13 catalytic" evidence="3">
    <location>
        <begin position="133"/>
        <end position="535"/>
    </location>
</feature>
<dbReference type="InterPro" id="IPR004185">
    <property type="entry name" value="Glyco_hydro_13_lg-like_dom"/>
</dbReference>
<dbReference type="Proteomes" id="UP001142291">
    <property type="component" value="Unassembled WGS sequence"/>
</dbReference>
<reference evidence="4" key="1">
    <citation type="journal article" date="2014" name="Int. J. Syst. Evol. Microbiol.">
        <title>Complete genome sequence of Corynebacterium casei LMG S-19264T (=DSM 44701T), isolated from a smear-ripened cheese.</title>
        <authorList>
            <consortium name="US DOE Joint Genome Institute (JGI-PGF)"/>
            <person name="Walter F."/>
            <person name="Albersmeier A."/>
            <person name="Kalinowski J."/>
            <person name="Ruckert C."/>
        </authorList>
    </citation>
    <scope>NUCLEOTIDE SEQUENCE</scope>
    <source>
        <strain evidence="4">VKM Ac-1940</strain>
    </source>
</reference>
<accession>A0A9W6HLH5</accession>
<dbReference type="Gene3D" id="2.60.40.1180">
    <property type="entry name" value="Golgi alpha-mannosidase II"/>
    <property type="match status" value="1"/>
</dbReference>
<dbReference type="EMBL" id="BSER01000009">
    <property type="protein sequence ID" value="GLJ95465.1"/>
    <property type="molecule type" value="Genomic_DNA"/>
</dbReference>
<organism evidence="4 5">
    <name type="scientific">Microbacterium dextranolyticum</name>
    <dbReference type="NCBI Taxonomy" id="36806"/>
    <lineage>
        <taxon>Bacteria</taxon>
        <taxon>Bacillati</taxon>
        <taxon>Actinomycetota</taxon>
        <taxon>Actinomycetes</taxon>
        <taxon>Micrococcales</taxon>
        <taxon>Microbacteriaceae</taxon>
        <taxon>Microbacterium</taxon>
    </lineage>
</organism>
<dbReference type="InterPro" id="IPR014756">
    <property type="entry name" value="Ig_E-set"/>
</dbReference>
<dbReference type="InterPro" id="IPR045857">
    <property type="entry name" value="O16G_dom_2"/>
</dbReference>
<dbReference type="InterPro" id="IPR017853">
    <property type="entry name" value="GH"/>
</dbReference>
<proteinExistence type="predicted"/>
<keyword evidence="5" id="KW-1185">Reference proteome</keyword>
<name>A0A9W6HLH5_9MICO</name>
<protein>
    <submittedName>
        <fullName evidence="4">Alpha-glycosidase</fullName>
    </submittedName>
</protein>
<dbReference type="Gene3D" id="3.20.20.80">
    <property type="entry name" value="Glycosidases"/>
    <property type="match status" value="1"/>
</dbReference>
<reference evidence="4" key="2">
    <citation type="submission" date="2023-01" db="EMBL/GenBank/DDBJ databases">
        <authorList>
            <person name="Sun Q."/>
            <person name="Evtushenko L."/>
        </authorList>
    </citation>
    <scope>NUCLEOTIDE SEQUENCE</scope>
    <source>
        <strain evidence="4">VKM Ac-1940</strain>
    </source>
</reference>